<dbReference type="InterPro" id="IPR023214">
    <property type="entry name" value="HAD_sf"/>
</dbReference>
<sequence length="222" mass="24119">MPRINAVIFDMDGLLLATEPIYTEVTQKVVARFGKTFDWQTKTRMMGRSRLESGRILIEALGLPLDPEELYALQKPLMEKAFVLAEPMPGAKALTKALQQAGVPMGLATSSGRDLFVIKTTRHQEWFSCFASVTTGDQVPLCKPAPDLFLEAARKLGVDPKTCLVFEDAPTGVAAAKAAGMAVVAVPDPMMDPALYLEADLVLRSLEDFDPAPWGLKAGRVV</sequence>
<reference evidence="1 2" key="1">
    <citation type="journal article" date="2016" name="Nat. Commun.">
        <title>Thousands of microbial genomes shed light on interconnected biogeochemical processes in an aquifer system.</title>
        <authorList>
            <person name="Anantharaman K."/>
            <person name="Brown C.T."/>
            <person name="Hug L.A."/>
            <person name="Sharon I."/>
            <person name="Castelle C.J."/>
            <person name="Probst A.J."/>
            <person name="Thomas B.C."/>
            <person name="Singh A."/>
            <person name="Wilkins M.J."/>
            <person name="Karaoz U."/>
            <person name="Brodie E.L."/>
            <person name="Williams K.H."/>
            <person name="Hubbard S.S."/>
            <person name="Banfield J.F."/>
        </authorList>
    </citation>
    <scope>NUCLEOTIDE SEQUENCE [LARGE SCALE GENOMIC DNA]</scope>
</reference>
<evidence type="ECO:0000313" key="2">
    <source>
        <dbReference type="Proteomes" id="UP000177583"/>
    </source>
</evidence>
<dbReference type="SFLD" id="SFLDS00003">
    <property type="entry name" value="Haloacid_Dehalogenase"/>
    <property type="match status" value="1"/>
</dbReference>
<dbReference type="Proteomes" id="UP000177583">
    <property type="component" value="Unassembled WGS sequence"/>
</dbReference>
<proteinExistence type="predicted"/>
<dbReference type="AlphaFoldDB" id="A0A1F6H309"/>
<dbReference type="PANTHER" id="PTHR18901:SF44">
    <property type="entry name" value="OS01G0757900 PROTEIN"/>
    <property type="match status" value="1"/>
</dbReference>
<accession>A0A1F6H309</accession>
<dbReference type="FunFam" id="1.10.150.240:FF:000001">
    <property type="entry name" value="Haloacid dehalogenase-like hydrolase domain"/>
    <property type="match status" value="1"/>
</dbReference>
<dbReference type="SFLD" id="SFLDG01135">
    <property type="entry name" value="C1.5.6:_HAD__Beta-PGM__Phospha"/>
    <property type="match status" value="1"/>
</dbReference>
<dbReference type="Gene3D" id="3.40.50.1000">
    <property type="entry name" value="HAD superfamily/HAD-like"/>
    <property type="match status" value="1"/>
</dbReference>
<dbReference type="Pfam" id="PF00702">
    <property type="entry name" value="Hydrolase"/>
    <property type="match status" value="1"/>
</dbReference>
<dbReference type="InterPro" id="IPR023198">
    <property type="entry name" value="PGP-like_dom2"/>
</dbReference>
<dbReference type="PRINTS" id="PR00413">
    <property type="entry name" value="HADHALOGNASE"/>
</dbReference>
<dbReference type="InterPro" id="IPR006439">
    <property type="entry name" value="HAD-SF_hydro_IA"/>
</dbReference>
<comment type="caution">
    <text evidence="1">The sequence shown here is derived from an EMBL/GenBank/DDBJ whole genome shotgun (WGS) entry which is preliminary data.</text>
</comment>
<dbReference type="SFLD" id="SFLDG01129">
    <property type="entry name" value="C1.5:_HAD__Beta-PGM__Phosphata"/>
    <property type="match status" value="1"/>
</dbReference>
<gene>
    <name evidence="1" type="ORF">A2557_07165</name>
</gene>
<protein>
    <submittedName>
        <fullName evidence="1">HAD family hydrolase</fullName>
    </submittedName>
</protein>
<dbReference type="PANTHER" id="PTHR18901">
    <property type="entry name" value="2-DEOXYGLUCOSE-6-PHOSPHATE PHOSPHATASE 2"/>
    <property type="match status" value="1"/>
</dbReference>
<dbReference type="GO" id="GO:0043136">
    <property type="term" value="F:sn-glycerol 3-phosphatase activity"/>
    <property type="evidence" value="ECO:0007669"/>
    <property type="project" value="TreeGrafter"/>
</dbReference>
<dbReference type="InterPro" id="IPR036412">
    <property type="entry name" value="HAD-like_sf"/>
</dbReference>
<name>A0A1F6H309_9PROT</name>
<evidence type="ECO:0000313" key="1">
    <source>
        <dbReference type="EMBL" id="OGH04759.1"/>
    </source>
</evidence>
<organism evidence="1 2">
    <name type="scientific">Candidatus Lambdaproteobacteria bacterium RIFOXYD2_FULL_56_26</name>
    <dbReference type="NCBI Taxonomy" id="1817773"/>
    <lineage>
        <taxon>Bacteria</taxon>
        <taxon>Pseudomonadati</taxon>
        <taxon>Pseudomonadota</taxon>
        <taxon>Candidatus Lambdaproteobacteria</taxon>
    </lineage>
</organism>
<dbReference type="SUPFAM" id="SSF56784">
    <property type="entry name" value="HAD-like"/>
    <property type="match status" value="1"/>
</dbReference>
<dbReference type="GO" id="GO:0006114">
    <property type="term" value="P:glycerol biosynthetic process"/>
    <property type="evidence" value="ECO:0007669"/>
    <property type="project" value="TreeGrafter"/>
</dbReference>
<dbReference type="NCBIfam" id="TIGR01509">
    <property type="entry name" value="HAD-SF-IA-v3"/>
    <property type="match status" value="1"/>
</dbReference>
<dbReference type="EMBL" id="MFNF01000001">
    <property type="protein sequence ID" value="OGH04759.1"/>
    <property type="molecule type" value="Genomic_DNA"/>
</dbReference>
<dbReference type="Gene3D" id="1.10.150.240">
    <property type="entry name" value="Putative phosphatase, domain 2"/>
    <property type="match status" value="1"/>
</dbReference>
<keyword evidence="1" id="KW-0378">Hydrolase</keyword>